<dbReference type="eggNOG" id="COG1961">
    <property type="taxonomic scope" value="Bacteria"/>
</dbReference>
<comment type="caution">
    <text evidence="3">The sequence shown here is derived from an EMBL/GenBank/DDBJ whole genome shotgun (WGS) entry which is preliminary data.</text>
</comment>
<dbReference type="PROSITE" id="PS51737">
    <property type="entry name" value="RECOMBINASE_DNA_BIND"/>
    <property type="match status" value="1"/>
</dbReference>
<evidence type="ECO:0000259" key="2">
    <source>
        <dbReference type="PROSITE" id="PS51737"/>
    </source>
</evidence>
<proteinExistence type="predicted"/>
<dbReference type="CDD" id="cd00338">
    <property type="entry name" value="Ser_Recombinase"/>
    <property type="match status" value="1"/>
</dbReference>
<dbReference type="GO" id="GO:0000150">
    <property type="term" value="F:DNA strand exchange activity"/>
    <property type="evidence" value="ECO:0007669"/>
    <property type="project" value="InterPro"/>
</dbReference>
<gene>
    <name evidence="3" type="ORF">H261_23187</name>
</gene>
<sequence>MRAAIYARYSSDLQREASIEDQVRICTSLARQRGWTVSEIFSDSAISGSTNQRPGFQQMLLAVQDGRIDVVVAEALDRLSRDQEHIAGLYKQLAFNQVKIVTIADGEVTEVHIGLKGTMSALFLKDLGQKTWRGLEGRIGKSKSAGGISFGYDITRGLDEKGRTTSGERVINPVEAEIVVRIFREFAAGRSPRAIAINLNRDGIRPTKSRAKN</sequence>
<protein>
    <submittedName>
        <fullName evidence="3">Resolvase</fullName>
    </submittedName>
</protein>
<dbReference type="InterPro" id="IPR036162">
    <property type="entry name" value="Resolvase-like_N_sf"/>
</dbReference>
<accession>M2ZJK8</accession>
<dbReference type="Pfam" id="PF00239">
    <property type="entry name" value="Resolvase"/>
    <property type="match status" value="1"/>
</dbReference>
<dbReference type="AlphaFoldDB" id="M2ZJK8"/>
<dbReference type="GO" id="GO:0003677">
    <property type="term" value="F:DNA binding"/>
    <property type="evidence" value="ECO:0007669"/>
    <property type="project" value="InterPro"/>
</dbReference>
<feature type="domain" description="Recombinase" evidence="2">
    <location>
        <begin position="149"/>
        <end position="213"/>
    </location>
</feature>
<dbReference type="OrthoDB" id="9791494at2"/>
<dbReference type="EMBL" id="AONQ01000177">
    <property type="protein sequence ID" value="EME67502.1"/>
    <property type="molecule type" value="Genomic_DNA"/>
</dbReference>
<evidence type="ECO:0000313" key="4">
    <source>
        <dbReference type="Proteomes" id="UP000011744"/>
    </source>
</evidence>
<evidence type="ECO:0000259" key="1">
    <source>
        <dbReference type="PROSITE" id="PS51736"/>
    </source>
</evidence>
<keyword evidence="4" id="KW-1185">Reference proteome</keyword>
<dbReference type="STRING" id="1244869.H261_23187"/>
<dbReference type="InterPro" id="IPR050639">
    <property type="entry name" value="SSR_resolvase"/>
</dbReference>
<dbReference type="PANTHER" id="PTHR30461">
    <property type="entry name" value="DNA-INVERTASE FROM LAMBDOID PROPHAGE"/>
    <property type="match status" value="1"/>
</dbReference>
<dbReference type="RefSeq" id="WP_008622725.1">
    <property type="nucleotide sequence ID" value="NZ_AONQ01000177.1"/>
</dbReference>
<dbReference type="PANTHER" id="PTHR30461:SF23">
    <property type="entry name" value="DNA RECOMBINASE-RELATED"/>
    <property type="match status" value="1"/>
</dbReference>
<dbReference type="Gene3D" id="3.90.1750.20">
    <property type="entry name" value="Putative Large Serine Recombinase, Chain B, Domain 2"/>
    <property type="match status" value="1"/>
</dbReference>
<evidence type="ECO:0000313" key="3">
    <source>
        <dbReference type="EMBL" id="EME67502.1"/>
    </source>
</evidence>
<dbReference type="InterPro" id="IPR006119">
    <property type="entry name" value="Resolv_N"/>
</dbReference>
<name>M2ZJK8_9PROT</name>
<organism evidence="3 4">
    <name type="scientific">Paramagnetospirillum caucaseum</name>
    <dbReference type="NCBI Taxonomy" id="1244869"/>
    <lineage>
        <taxon>Bacteria</taxon>
        <taxon>Pseudomonadati</taxon>
        <taxon>Pseudomonadota</taxon>
        <taxon>Alphaproteobacteria</taxon>
        <taxon>Rhodospirillales</taxon>
        <taxon>Magnetospirillaceae</taxon>
        <taxon>Paramagnetospirillum</taxon>
    </lineage>
</organism>
<dbReference type="InterPro" id="IPR038109">
    <property type="entry name" value="DNA_bind_recomb_sf"/>
</dbReference>
<feature type="domain" description="Resolvase/invertase-type recombinase catalytic" evidence="1">
    <location>
        <begin position="2"/>
        <end position="145"/>
    </location>
</feature>
<feature type="non-terminal residue" evidence="3">
    <location>
        <position position="213"/>
    </location>
</feature>
<dbReference type="InterPro" id="IPR011109">
    <property type="entry name" value="DNA_bind_recombinase_dom"/>
</dbReference>
<dbReference type="Gene3D" id="3.40.50.1390">
    <property type="entry name" value="Resolvase, N-terminal catalytic domain"/>
    <property type="match status" value="1"/>
</dbReference>
<dbReference type="SMART" id="SM00857">
    <property type="entry name" value="Resolvase"/>
    <property type="match status" value="1"/>
</dbReference>
<dbReference type="Proteomes" id="UP000011744">
    <property type="component" value="Unassembled WGS sequence"/>
</dbReference>
<dbReference type="PROSITE" id="PS51736">
    <property type="entry name" value="RECOMBINASES_3"/>
    <property type="match status" value="1"/>
</dbReference>
<dbReference type="SUPFAM" id="SSF53041">
    <property type="entry name" value="Resolvase-like"/>
    <property type="match status" value="1"/>
</dbReference>
<dbReference type="Pfam" id="PF07508">
    <property type="entry name" value="Recombinase"/>
    <property type="match status" value="1"/>
</dbReference>
<reference evidence="3 4" key="1">
    <citation type="journal article" date="2014" name="Genome Announc.">
        <title>Draft Genome Sequence of Magnetospirillum sp. Strain SO-1, a Freshwater Magnetotactic Bacterium Isolated from the Ol'khovka River, Russia.</title>
        <authorList>
            <person name="Grouzdev D.S."/>
            <person name="Dziuba M.V."/>
            <person name="Sukhacheva M.S."/>
            <person name="Mardanov A.V."/>
            <person name="Beletskiy A.V."/>
            <person name="Kuznetsov B.B."/>
            <person name="Skryabin K.G."/>
        </authorList>
    </citation>
    <scope>NUCLEOTIDE SEQUENCE [LARGE SCALE GENOMIC DNA]</scope>
    <source>
        <strain evidence="3 4">SO-1</strain>
    </source>
</reference>